<gene>
    <name evidence="1" type="ORF">NHX12_029506</name>
</gene>
<name>A0A9Q0D8U3_9TELE</name>
<dbReference type="Proteomes" id="UP001148018">
    <property type="component" value="Unassembled WGS sequence"/>
</dbReference>
<keyword evidence="2" id="KW-1185">Reference proteome</keyword>
<proteinExistence type="predicted"/>
<organism evidence="1 2">
    <name type="scientific">Muraenolepis orangiensis</name>
    <name type="common">Patagonian moray cod</name>
    <dbReference type="NCBI Taxonomy" id="630683"/>
    <lineage>
        <taxon>Eukaryota</taxon>
        <taxon>Metazoa</taxon>
        <taxon>Chordata</taxon>
        <taxon>Craniata</taxon>
        <taxon>Vertebrata</taxon>
        <taxon>Euteleostomi</taxon>
        <taxon>Actinopterygii</taxon>
        <taxon>Neopterygii</taxon>
        <taxon>Teleostei</taxon>
        <taxon>Neoteleostei</taxon>
        <taxon>Acanthomorphata</taxon>
        <taxon>Zeiogadaria</taxon>
        <taxon>Gadariae</taxon>
        <taxon>Gadiformes</taxon>
        <taxon>Muraenolepidoidei</taxon>
        <taxon>Muraenolepididae</taxon>
        <taxon>Muraenolepis</taxon>
    </lineage>
</organism>
<dbReference type="AlphaFoldDB" id="A0A9Q0D8U3"/>
<protein>
    <submittedName>
        <fullName evidence="1">Uncharacterized protein</fullName>
    </submittedName>
</protein>
<sequence>MTYRCHRTVDQEPVQLEILDRTSKVYKESLPAEDRTSVVDVLSFSYCSVVTVLVTLTPCHSDPFSLFEGKLPRRHETRPRLENIRALLPYIYRMDLNNIHGSAYPVRLSDQFFGAGMYRDYPGGALCPYCYRRSLFRNWLNSTTLAFPG</sequence>
<dbReference type="EMBL" id="JANIIK010000457">
    <property type="protein sequence ID" value="KAJ3583291.1"/>
    <property type="molecule type" value="Genomic_DNA"/>
</dbReference>
<reference evidence="1" key="1">
    <citation type="submission" date="2022-07" db="EMBL/GenBank/DDBJ databases">
        <title>Chromosome-level genome of Muraenolepis orangiensis.</title>
        <authorList>
            <person name="Kim J."/>
        </authorList>
    </citation>
    <scope>NUCLEOTIDE SEQUENCE</scope>
    <source>
        <strain evidence="1">KU_S4_2022</strain>
        <tissue evidence="1">Muscle</tissue>
    </source>
</reference>
<accession>A0A9Q0D8U3</accession>
<evidence type="ECO:0000313" key="1">
    <source>
        <dbReference type="EMBL" id="KAJ3583291.1"/>
    </source>
</evidence>
<evidence type="ECO:0000313" key="2">
    <source>
        <dbReference type="Proteomes" id="UP001148018"/>
    </source>
</evidence>
<comment type="caution">
    <text evidence="1">The sequence shown here is derived from an EMBL/GenBank/DDBJ whole genome shotgun (WGS) entry which is preliminary data.</text>
</comment>